<dbReference type="OrthoDB" id="1880105at2759"/>
<sequence length="84" mass="9579">MRSNETKTGIRGMDATTLFKITNFELFAKPNKYVMGAGLVAITSSLCYLAYFNWINRDLKSSENYVAVSEDGSEILRKRSSRWD</sequence>
<dbReference type="EMBL" id="NCKU01001290">
    <property type="protein sequence ID" value="RWS12498.1"/>
    <property type="molecule type" value="Genomic_DNA"/>
</dbReference>
<comment type="caution">
    <text evidence="9">The sequence shown here is derived from an EMBL/GenBank/DDBJ whole genome shotgun (WGS) entry which is preliminary data.</text>
</comment>
<evidence type="ECO:0000313" key="8">
    <source>
        <dbReference type="EMBL" id="RWS12498.1"/>
    </source>
</evidence>
<dbReference type="GO" id="GO:0016020">
    <property type="term" value="C:membrane"/>
    <property type="evidence" value="ECO:0007669"/>
    <property type="project" value="UniProtKB-SubCell"/>
</dbReference>
<dbReference type="Pfam" id="PF14937">
    <property type="entry name" value="DUF4500"/>
    <property type="match status" value="1"/>
</dbReference>
<protein>
    <recommendedName>
        <fullName evidence="3">Small integral membrane protein 8</fullName>
    </recommendedName>
</protein>
<evidence type="ECO:0000256" key="6">
    <source>
        <dbReference type="ARBA" id="ARBA00023136"/>
    </source>
</evidence>
<dbReference type="Proteomes" id="UP000285301">
    <property type="component" value="Unassembled WGS sequence"/>
</dbReference>
<keyword evidence="10" id="KW-1185">Reference proteome</keyword>
<evidence type="ECO:0000256" key="3">
    <source>
        <dbReference type="ARBA" id="ARBA00014451"/>
    </source>
</evidence>
<name>A0A443RBJ0_9ACAR</name>
<keyword evidence="6 7" id="KW-0472">Membrane</keyword>
<evidence type="ECO:0000256" key="2">
    <source>
        <dbReference type="ARBA" id="ARBA00009328"/>
    </source>
</evidence>
<proteinExistence type="inferred from homology"/>
<evidence type="ECO:0000313" key="10">
    <source>
        <dbReference type="Proteomes" id="UP000285301"/>
    </source>
</evidence>
<evidence type="ECO:0000256" key="4">
    <source>
        <dbReference type="ARBA" id="ARBA00022692"/>
    </source>
</evidence>
<comment type="similarity">
    <text evidence="2">Belongs to the SMIM8 family.</text>
</comment>
<keyword evidence="4 7" id="KW-0812">Transmembrane</keyword>
<accession>A0A443RBJ0</accession>
<evidence type="ECO:0000313" key="9">
    <source>
        <dbReference type="EMBL" id="RWS12648.1"/>
    </source>
</evidence>
<dbReference type="AlphaFoldDB" id="A0A443RBJ0"/>
<organism evidence="9 10">
    <name type="scientific">Dinothrombium tinctorium</name>
    <dbReference type="NCBI Taxonomy" id="1965070"/>
    <lineage>
        <taxon>Eukaryota</taxon>
        <taxon>Metazoa</taxon>
        <taxon>Ecdysozoa</taxon>
        <taxon>Arthropoda</taxon>
        <taxon>Chelicerata</taxon>
        <taxon>Arachnida</taxon>
        <taxon>Acari</taxon>
        <taxon>Acariformes</taxon>
        <taxon>Trombidiformes</taxon>
        <taxon>Prostigmata</taxon>
        <taxon>Anystina</taxon>
        <taxon>Parasitengona</taxon>
        <taxon>Trombidioidea</taxon>
        <taxon>Trombidiidae</taxon>
        <taxon>Dinothrombium</taxon>
    </lineage>
</organism>
<reference evidence="9 10" key="1">
    <citation type="journal article" date="2018" name="Gigascience">
        <title>Genomes of trombidid mites reveal novel predicted allergens and laterally-transferred genes associated with secondary metabolism.</title>
        <authorList>
            <person name="Dong X."/>
            <person name="Chaisiri K."/>
            <person name="Xia D."/>
            <person name="Armstrong S.D."/>
            <person name="Fang Y."/>
            <person name="Donnelly M.J."/>
            <person name="Kadowaki T."/>
            <person name="McGarry J.W."/>
            <person name="Darby A.C."/>
            <person name="Makepeace B.L."/>
        </authorList>
    </citation>
    <scope>NUCLEOTIDE SEQUENCE [LARGE SCALE GENOMIC DNA]</scope>
    <source>
        <strain evidence="9">UoL-WK</strain>
    </source>
</reference>
<keyword evidence="5 7" id="KW-1133">Transmembrane helix</keyword>
<comment type="subcellular location">
    <subcellularLocation>
        <location evidence="1">Membrane</location>
        <topology evidence="1">Single-pass membrane protein</topology>
    </subcellularLocation>
</comment>
<evidence type="ECO:0000256" key="5">
    <source>
        <dbReference type="ARBA" id="ARBA00022989"/>
    </source>
</evidence>
<gene>
    <name evidence="9" type="ORF">B4U79_10696</name>
    <name evidence="8" type="ORF">B4U79_15906</name>
</gene>
<dbReference type="PANTHER" id="PTHR14274:SF1">
    <property type="entry name" value="SMALL INTEGRAL MEMBRANE PROTEIN 8"/>
    <property type="match status" value="1"/>
</dbReference>
<evidence type="ECO:0000256" key="1">
    <source>
        <dbReference type="ARBA" id="ARBA00004167"/>
    </source>
</evidence>
<reference evidence="9" key="2">
    <citation type="submission" date="2018-11" db="EMBL/GenBank/DDBJ databases">
        <title>Trombidioid mite genomics.</title>
        <authorList>
            <person name="Dong X."/>
        </authorList>
    </citation>
    <scope>NUCLEOTIDE SEQUENCE</scope>
    <source>
        <strain evidence="9">UoL-WK</strain>
    </source>
</reference>
<dbReference type="EMBL" id="NCKU01001238">
    <property type="protein sequence ID" value="RWS12648.1"/>
    <property type="molecule type" value="Genomic_DNA"/>
</dbReference>
<dbReference type="InterPro" id="IPR026686">
    <property type="entry name" value="UPF0708"/>
</dbReference>
<feature type="transmembrane region" description="Helical" evidence="7">
    <location>
        <begin position="33"/>
        <end position="52"/>
    </location>
</feature>
<evidence type="ECO:0000256" key="7">
    <source>
        <dbReference type="SAM" id="Phobius"/>
    </source>
</evidence>
<dbReference type="PANTHER" id="PTHR14274">
    <property type="entry name" value="SMALL INTEGRAL MEMBRANE PROTEIN 8"/>
    <property type="match status" value="1"/>
</dbReference>